<dbReference type="AlphaFoldDB" id="A0A2K8SEK8"/>
<evidence type="ECO:0000313" key="2">
    <source>
        <dbReference type="Proteomes" id="UP000231823"/>
    </source>
</evidence>
<dbReference type="RefSeq" id="WP_100916856.1">
    <property type="nucleotide sequence ID" value="NZ_CP025057.1"/>
</dbReference>
<reference evidence="1 2" key="1">
    <citation type="submission" date="2017-12" db="EMBL/GenBank/DDBJ databases">
        <title>Complete genome sequence of Spiroplasma floricola 23-6 (ATCC 29989).</title>
        <authorList>
            <person name="Tsai Y.-M."/>
            <person name="Wu P.-S."/>
            <person name="Lo W.-S."/>
            <person name="Kuo C.-H."/>
        </authorList>
    </citation>
    <scope>NUCLEOTIDE SEQUENCE [LARGE SCALE GENOMIC DNA]</scope>
    <source>
        <strain evidence="1 2">23-6</strain>
    </source>
</reference>
<dbReference type="Proteomes" id="UP000231823">
    <property type="component" value="Chromosome"/>
</dbReference>
<dbReference type="OrthoDB" id="5506143at2"/>
<keyword evidence="2" id="KW-1185">Reference proteome</keyword>
<dbReference type="InterPro" id="IPR014871">
    <property type="entry name" value="dUTPase/dCTP_pyrophosphatase"/>
</dbReference>
<gene>
    <name evidence="1" type="ORF">SFLOR_v1c08490</name>
</gene>
<evidence type="ECO:0000313" key="1">
    <source>
        <dbReference type="EMBL" id="AUB31897.1"/>
    </source>
</evidence>
<name>A0A2K8SEK8_9MOLU</name>
<accession>A0A2K8SEK8</accession>
<sequence length="167" mass="19928">MLTKDNLIYLRDKQKILDNYIMEAKNLVLNKIIIKKKIIAFLVEISEFINEYREFKYWSNKGPSERQTILEELIDCLHFIISLGTNVNFDFSKFDSKMTKATDIDSWSINVYKKTLLFEEKFNVQTYDELLDEFLSITYILNISNDEILSVYNKKNEINFNRQDTGY</sequence>
<dbReference type="KEGG" id="sfz:SFLOR_v1c08490"/>
<organism evidence="1 2">
    <name type="scientific">Spiroplasma floricola 23-6</name>
    <dbReference type="NCBI Taxonomy" id="1336749"/>
    <lineage>
        <taxon>Bacteria</taxon>
        <taxon>Bacillati</taxon>
        <taxon>Mycoplasmatota</taxon>
        <taxon>Mollicutes</taxon>
        <taxon>Entomoplasmatales</taxon>
        <taxon>Spiroplasmataceae</taxon>
        <taxon>Spiroplasma</taxon>
    </lineage>
</organism>
<dbReference type="SUPFAM" id="SSF101386">
    <property type="entry name" value="all-alpha NTP pyrophosphatases"/>
    <property type="match status" value="1"/>
</dbReference>
<dbReference type="PIRSF" id="PIRSF030140">
    <property type="entry name" value="UCP030140"/>
    <property type="match status" value="1"/>
</dbReference>
<dbReference type="Pfam" id="PF08761">
    <property type="entry name" value="dUTPase_2"/>
    <property type="match status" value="1"/>
</dbReference>
<dbReference type="InterPro" id="IPR016947">
    <property type="entry name" value="UCP030140"/>
</dbReference>
<dbReference type="CDD" id="cd11527">
    <property type="entry name" value="NTP-PPase_dUTPase"/>
    <property type="match status" value="1"/>
</dbReference>
<dbReference type="Gene3D" id="1.10.4010.10">
    <property type="entry name" value="Type II deoxyuridine triphosphatase"/>
    <property type="match status" value="1"/>
</dbReference>
<protein>
    <submittedName>
        <fullName evidence="1">dUTP diphosphatase</fullName>
    </submittedName>
</protein>
<dbReference type="EMBL" id="CP025057">
    <property type="protein sequence ID" value="AUB31897.1"/>
    <property type="molecule type" value="Genomic_DNA"/>
</dbReference>
<proteinExistence type="predicted"/>